<dbReference type="EMBL" id="DS113569">
    <property type="protein sequence ID" value="EAY01387.1"/>
    <property type="molecule type" value="Genomic_DNA"/>
</dbReference>
<dbReference type="InParanoid" id="A2F136"/>
<reference evidence="7" key="1">
    <citation type="submission" date="2006-10" db="EMBL/GenBank/DDBJ databases">
        <authorList>
            <person name="Amadeo P."/>
            <person name="Zhao Q."/>
            <person name="Wortman J."/>
            <person name="Fraser-Liggett C."/>
            <person name="Carlton J."/>
        </authorList>
    </citation>
    <scope>NUCLEOTIDE SEQUENCE</scope>
    <source>
        <strain evidence="7">G3</strain>
    </source>
</reference>
<proteinExistence type="predicted"/>
<keyword evidence="3 4" id="KW-0539">Nucleus</keyword>
<feature type="compositionally biased region" description="Basic and acidic residues" evidence="5">
    <location>
        <begin position="48"/>
        <end position="65"/>
    </location>
</feature>
<dbReference type="eggNOG" id="KOG0381">
    <property type="taxonomic scope" value="Eukaryota"/>
</dbReference>
<accession>A2F136</accession>
<organism evidence="7 8">
    <name type="scientific">Trichomonas vaginalis (strain ATCC PRA-98 / G3)</name>
    <dbReference type="NCBI Taxonomy" id="412133"/>
    <lineage>
        <taxon>Eukaryota</taxon>
        <taxon>Metamonada</taxon>
        <taxon>Parabasalia</taxon>
        <taxon>Trichomonadida</taxon>
        <taxon>Trichomonadidae</taxon>
        <taxon>Trichomonas</taxon>
    </lineage>
</organism>
<evidence type="ECO:0000256" key="2">
    <source>
        <dbReference type="ARBA" id="ARBA00023125"/>
    </source>
</evidence>
<evidence type="ECO:0000256" key="4">
    <source>
        <dbReference type="PROSITE-ProRule" id="PRU00267"/>
    </source>
</evidence>
<reference evidence="7" key="2">
    <citation type="journal article" date="2007" name="Science">
        <title>Draft genome sequence of the sexually transmitted pathogen Trichomonas vaginalis.</title>
        <authorList>
            <person name="Carlton J.M."/>
            <person name="Hirt R.P."/>
            <person name="Silva J.C."/>
            <person name="Delcher A.L."/>
            <person name="Schatz M."/>
            <person name="Zhao Q."/>
            <person name="Wortman J.R."/>
            <person name="Bidwell S.L."/>
            <person name="Alsmark U.C.M."/>
            <person name="Besteiro S."/>
            <person name="Sicheritz-Ponten T."/>
            <person name="Noel C.J."/>
            <person name="Dacks J.B."/>
            <person name="Foster P.G."/>
            <person name="Simillion C."/>
            <person name="Van de Peer Y."/>
            <person name="Miranda-Saavedra D."/>
            <person name="Barton G.J."/>
            <person name="Westrop G.D."/>
            <person name="Mueller S."/>
            <person name="Dessi D."/>
            <person name="Fiori P.L."/>
            <person name="Ren Q."/>
            <person name="Paulsen I."/>
            <person name="Zhang H."/>
            <person name="Bastida-Corcuera F.D."/>
            <person name="Simoes-Barbosa A."/>
            <person name="Brown M.T."/>
            <person name="Hayes R.D."/>
            <person name="Mukherjee M."/>
            <person name="Okumura C.Y."/>
            <person name="Schneider R."/>
            <person name="Smith A.J."/>
            <person name="Vanacova S."/>
            <person name="Villalvazo M."/>
            <person name="Haas B.J."/>
            <person name="Pertea M."/>
            <person name="Feldblyum T.V."/>
            <person name="Utterback T.R."/>
            <person name="Shu C.L."/>
            <person name="Osoegawa K."/>
            <person name="de Jong P.J."/>
            <person name="Hrdy I."/>
            <person name="Horvathova L."/>
            <person name="Zubacova Z."/>
            <person name="Dolezal P."/>
            <person name="Malik S.B."/>
            <person name="Logsdon J.M. Jr."/>
            <person name="Henze K."/>
            <person name="Gupta A."/>
            <person name="Wang C.C."/>
            <person name="Dunne R.L."/>
            <person name="Upcroft J.A."/>
            <person name="Upcroft P."/>
            <person name="White O."/>
            <person name="Salzberg S.L."/>
            <person name="Tang P."/>
            <person name="Chiu C.-H."/>
            <person name="Lee Y.-S."/>
            <person name="Embley T.M."/>
            <person name="Coombs G.H."/>
            <person name="Mottram J.C."/>
            <person name="Tachezy J."/>
            <person name="Fraser-Liggett C.M."/>
            <person name="Johnson P.J."/>
        </authorList>
    </citation>
    <scope>NUCLEOTIDE SEQUENCE [LARGE SCALE GENOMIC DNA]</scope>
    <source>
        <strain evidence="7">G3</strain>
    </source>
</reference>
<dbReference type="OrthoDB" id="1919336at2759"/>
<protein>
    <submittedName>
        <fullName evidence="7">HMG box family protein</fullName>
    </submittedName>
</protein>
<sequence>MPASPYICFCKEKRPQVKADNPGIAFGDIAKKLGEMWKNLSEEEKKPYVEMAEKEKELHKDDPKEKKTKSKKGKSSKKKEESDKEESEKESGSDE</sequence>
<dbReference type="Proteomes" id="UP000001542">
    <property type="component" value="Unassembled WGS sequence"/>
</dbReference>
<evidence type="ECO:0000256" key="5">
    <source>
        <dbReference type="SAM" id="MobiDB-lite"/>
    </source>
</evidence>
<gene>
    <name evidence="7" type="ORF">TVAG_325010</name>
</gene>
<evidence type="ECO:0000259" key="6">
    <source>
        <dbReference type="PROSITE" id="PS50118"/>
    </source>
</evidence>
<feature type="DNA-binding region" description="HMG box" evidence="4">
    <location>
        <begin position="1"/>
        <end position="67"/>
    </location>
</feature>
<dbReference type="GO" id="GO:0003677">
    <property type="term" value="F:DNA binding"/>
    <property type="evidence" value="ECO:0007669"/>
    <property type="project" value="UniProtKB-UniRule"/>
</dbReference>
<feature type="compositionally biased region" description="Basic residues" evidence="5">
    <location>
        <begin position="66"/>
        <end position="77"/>
    </location>
</feature>
<dbReference type="PANTHER" id="PTHR48112">
    <property type="entry name" value="HIGH MOBILITY GROUP PROTEIN DSP1"/>
    <property type="match status" value="1"/>
</dbReference>
<dbReference type="InterPro" id="IPR036910">
    <property type="entry name" value="HMG_box_dom_sf"/>
</dbReference>
<dbReference type="InterPro" id="IPR050342">
    <property type="entry name" value="HMGB"/>
</dbReference>
<name>A2F136_TRIV3</name>
<comment type="subcellular location">
    <subcellularLocation>
        <location evidence="1">Nucleus</location>
    </subcellularLocation>
</comment>
<dbReference type="PROSITE" id="PS50118">
    <property type="entry name" value="HMG_BOX_2"/>
    <property type="match status" value="1"/>
</dbReference>
<dbReference type="Pfam" id="PF00505">
    <property type="entry name" value="HMG_box"/>
    <property type="match status" value="1"/>
</dbReference>
<keyword evidence="2 4" id="KW-0238">DNA-binding</keyword>
<dbReference type="Gene3D" id="1.10.30.10">
    <property type="entry name" value="High mobility group box domain"/>
    <property type="match status" value="1"/>
</dbReference>
<dbReference type="VEuPathDB" id="TrichDB:TVAG_325010"/>
<feature type="domain" description="HMG box" evidence="6">
    <location>
        <begin position="1"/>
        <end position="67"/>
    </location>
</feature>
<evidence type="ECO:0000313" key="7">
    <source>
        <dbReference type="EMBL" id="EAY01387.1"/>
    </source>
</evidence>
<dbReference type="VEuPathDB" id="TrichDB:TVAGG3_0814880"/>
<dbReference type="InterPro" id="IPR009071">
    <property type="entry name" value="HMG_box_dom"/>
</dbReference>
<dbReference type="PANTHER" id="PTHR48112:SF32">
    <property type="entry name" value="HIGH MOBILITY GROUP PROTEIN B3"/>
    <property type="match status" value="1"/>
</dbReference>
<dbReference type="RefSeq" id="XP_001330235.1">
    <property type="nucleotide sequence ID" value="XM_001330200.1"/>
</dbReference>
<dbReference type="GO" id="GO:0005634">
    <property type="term" value="C:nucleus"/>
    <property type="evidence" value="ECO:0007669"/>
    <property type="project" value="UniProtKB-SubCell"/>
</dbReference>
<evidence type="ECO:0000256" key="1">
    <source>
        <dbReference type="ARBA" id="ARBA00004123"/>
    </source>
</evidence>
<dbReference type="PRINTS" id="PR00886">
    <property type="entry name" value="HIGHMOBLTY12"/>
</dbReference>
<dbReference type="AlphaFoldDB" id="A2F136"/>
<evidence type="ECO:0000313" key="8">
    <source>
        <dbReference type="Proteomes" id="UP000001542"/>
    </source>
</evidence>
<dbReference type="CDD" id="cd00084">
    <property type="entry name" value="HMG-box_SF"/>
    <property type="match status" value="1"/>
</dbReference>
<dbReference type="SUPFAM" id="SSF47095">
    <property type="entry name" value="HMG-box"/>
    <property type="match status" value="1"/>
</dbReference>
<feature type="region of interest" description="Disordered" evidence="5">
    <location>
        <begin position="48"/>
        <end position="95"/>
    </location>
</feature>
<dbReference type="KEGG" id="tva:4759213"/>
<keyword evidence="8" id="KW-1185">Reference proteome</keyword>
<dbReference type="STRING" id="5722.A2F136"/>
<dbReference type="SMR" id="A2F136"/>
<dbReference type="SMART" id="SM00398">
    <property type="entry name" value="HMG"/>
    <property type="match status" value="1"/>
</dbReference>
<feature type="compositionally biased region" description="Basic and acidic residues" evidence="5">
    <location>
        <begin position="78"/>
        <end position="95"/>
    </location>
</feature>
<evidence type="ECO:0000256" key="3">
    <source>
        <dbReference type="ARBA" id="ARBA00023242"/>
    </source>
</evidence>